<dbReference type="SMART" id="SM00220">
    <property type="entry name" value="S_TKc"/>
    <property type="match status" value="1"/>
</dbReference>
<dbReference type="InterPro" id="IPR000719">
    <property type="entry name" value="Prot_kinase_dom"/>
</dbReference>
<dbReference type="GO" id="GO:0040020">
    <property type="term" value="P:regulation of meiotic nuclear division"/>
    <property type="evidence" value="ECO:0007669"/>
    <property type="project" value="EnsemblFungi"/>
</dbReference>
<evidence type="ECO:0000256" key="1">
    <source>
        <dbReference type="ARBA" id="ARBA00022679"/>
    </source>
</evidence>
<dbReference type="InterPro" id="IPR017441">
    <property type="entry name" value="Protein_kinase_ATP_BS"/>
</dbReference>
<sequence>MGANKISDIDMDSDGSGTECAEEYDADYLKQDNSKSSNVLKFYPYINNKLTRSVGTLNLSLSNVNLSKEAQRPSNKIEEYSPERTDNDVDQCINKWTPFNESSENMETIESNFQQNSMHTPIKLKRTVSKSELSPFINEPGLLKKLNYKINDKNRLSSSNLLNTWSVSENKNELPEDIEIDIDVDLDVESESFNNSKSLKRNTNSASVNKNSSSFIGAKPDQAIFKSEIGLKSKLHADKDRKSHLKKFDVPDTPMKKFPLLENKNLSNISNISQNSFTDLDFFRSFLDSPESSLKNNKENISNSQILSATQEIDNSQSPTLIKNTRILINGSSPLNRYNENTNVKGNDNYNDKDKDTDKTNKTAKTFNMHNEFGNKNHGYSYINNATTKFQNKYKKIKKSRNSVIFQNNELTNSIQQFTDDLYGPVDSYSNTPTPPSLGSNSDHQTNTRKNSREYTNNESNNNNIENYNNNIEVNELTPTSHKRMAGSTVIRPPQQYDLYNSSPTSKFTSPVRNRHLANKIDVNPDSHLFERFINVSTIGDGQFSKVFQVTFAQTSKKYAVKSIQLNKYNSLKRILQEIKILSEISNDKSSNYEGREHILNFISSWKYLNCFYIMTEYCENGNLDQFIQEQVIAKNTRLEDWRIWKIIVELSLALRYIHERFHIVHLDLKPANVMITFEGNLRLGDFGMATHLPLEDKSFENEGDVEYIAPEIISDSIYDYRADIFSLGLLIVEIAANVVLPDNGNAWHKLRSGDLSDAGRLSSTDIHSTSLFSNRSKIDTTSSELSTFMSKYTKSHDNHLLAETVTSKIPPWVPHFLIYGESLEKIVKWMIEPNYKLRPTADQILQTEECIYVEMTRKAGAVIQEDDYGPKPNFFYQDNNY</sequence>
<evidence type="ECO:0000313" key="10">
    <source>
        <dbReference type="Proteomes" id="UP000005666"/>
    </source>
</evidence>
<keyword evidence="3" id="KW-0418">Kinase</keyword>
<evidence type="ECO:0000259" key="8">
    <source>
        <dbReference type="PROSITE" id="PS50011"/>
    </source>
</evidence>
<dbReference type="GO" id="GO:0010697">
    <property type="term" value="P:negative regulation of mitotic spindle pole body separation"/>
    <property type="evidence" value="ECO:0007669"/>
    <property type="project" value="EnsemblFungi"/>
</dbReference>
<feature type="domain" description="Protein kinase" evidence="8">
    <location>
        <begin position="533"/>
        <end position="852"/>
    </location>
</feature>
<dbReference type="GO" id="GO:0005935">
    <property type="term" value="C:cellular bud neck"/>
    <property type="evidence" value="ECO:0007669"/>
    <property type="project" value="EnsemblFungi"/>
</dbReference>
<dbReference type="RefSeq" id="XP_003683779.1">
    <property type="nucleotide sequence ID" value="XM_003683731.1"/>
</dbReference>
<dbReference type="AlphaFoldDB" id="G8BN67"/>
<accession>G8BN67</accession>
<feature type="compositionally biased region" description="Polar residues" evidence="7">
    <location>
        <begin position="498"/>
        <end position="510"/>
    </location>
</feature>
<dbReference type="PROSITE" id="PS00108">
    <property type="entry name" value="PROTEIN_KINASE_ST"/>
    <property type="match status" value="1"/>
</dbReference>
<feature type="compositionally biased region" description="Low complexity" evidence="7">
    <location>
        <begin position="454"/>
        <end position="469"/>
    </location>
</feature>
<dbReference type="GO" id="GO:0110031">
    <property type="term" value="P:negative regulation of G2/MI transition of meiotic cell cycle"/>
    <property type="evidence" value="ECO:0007669"/>
    <property type="project" value="TreeGrafter"/>
</dbReference>
<dbReference type="STRING" id="1071381.G8BN67"/>
<dbReference type="InterPro" id="IPR050339">
    <property type="entry name" value="CC_SR_Kinase"/>
</dbReference>
<dbReference type="KEGG" id="tpf:TPHA_0A02630"/>
<keyword evidence="1" id="KW-0808">Transferase</keyword>
<evidence type="ECO:0000313" key="9">
    <source>
        <dbReference type="EMBL" id="CCE61345.1"/>
    </source>
</evidence>
<dbReference type="GO" id="GO:0044879">
    <property type="term" value="P:mitotic morphogenesis checkpoint signaling"/>
    <property type="evidence" value="ECO:0007669"/>
    <property type="project" value="EnsemblFungi"/>
</dbReference>
<proteinExistence type="inferred from homology"/>
<dbReference type="GO" id="GO:0000086">
    <property type="term" value="P:G2/M transition of mitotic cell cycle"/>
    <property type="evidence" value="ECO:0007669"/>
    <property type="project" value="EnsemblFungi"/>
</dbReference>
<feature type="compositionally biased region" description="Basic and acidic residues" evidence="7">
    <location>
        <begin position="69"/>
        <end position="87"/>
    </location>
</feature>
<keyword evidence="10" id="KW-1185">Reference proteome</keyword>
<evidence type="ECO:0000256" key="6">
    <source>
        <dbReference type="PROSITE-ProRule" id="PRU10141"/>
    </source>
</evidence>
<dbReference type="OrthoDB" id="5337378at2759"/>
<dbReference type="PANTHER" id="PTHR11042:SF196">
    <property type="entry name" value="MITOSIS INHIBITOR PROTEIN KINASE SWE1"/>
    <property type="match status" value="1"/>
</dbReference>
<comment type="similarity">
    <text evidence="5">Belongs to the protein kinase superfamily. Ser/Thr protein kinase family. GCN2 subfamily.</text>
</comment>
<dbReference type="CDD" id="cd14052">
    <property type="entry name" value="PTKc_Wee1_fungi"/>
    <property type="match status" value="1"/>
</dbReference>
<gene>
    <name evidence="9" type="primary">TPHA0A02630</name>
    <name evidence="9" type="ordered locus">TPHA_0A02630</name>
</gene>
<feature type="region of interest" description="Disordered" evidence="7">
    <location>
        <begin position="68"/>
        <end position="89"/>
    </location>
</feature>
<feature type="region of interest" description="Disordered" evidence="7">
    <location>
        <begin position="481"/>
        <end position="510"/>
    </location>
</feature>
<dbReference type="SUPFAM" id="SSF56112">
    <property type="entry name" value="Protein kinase-like (PK-like)"/>
    <property type="match status" value="1"/>
</dbReference>
<dbReference type="GO" id="GO:0005524">
    <property type="term" value="F:ATP binding"/>
    <property type="evidence" value="ECO:0007669"/>
    <property type="project" value="UniProtKB-UniRule"/>
</dbReference>
<dbReference type="Proteomes" id="UP000005666">
    <property type="component" value="Chromosome 1"/>
</dbReference>
<evidence type="ECO:0000256" key="2">
    <source>
        <dbReference type="ARBA" id="ARBA00022741"/>
    </source>
</evidence>
<organism evidence="9 10">
    <name type="scientific">Tetrapisispora phaffii (strain ATCC 24235 / CBS 4417 / NBRC 1672 / NRRL Y-8282 / UCD 70-5)</name>
    <name type="common">Yeast</name>
    <name type="synonym">Fabospora phaffii</name>
    <dbReference type="NCBI Taxonomy" id="1071381"/>
    <lineage>
        <taxon>Eukaryota</taxon>
        <taxon>Fungi</taxon>
        <taxon>Dikarya</taxon>
        <taxon>Ascomycota</taxon>
        <taxon>Saccharomycotina</taxon>
        <taxon>Saccharomycetes</taxon>
        <taxon>Saccharomycetales</taxon>
        <taxon>Saccharomycetaceae</taxon>
        <taxon>Tetrapisispora</taxon>
    </lineage>
</organism>
<evidence type="ECO:0000256" key="7">
    <source>
        <dbReference type="SAM" id="MobiDB-lite"/>
    </source>
</evidence>
<keyword evidence="4 6" id="KW-0067">ATP-binding</keyword>
<keyword evidence="2 6" id="KW-0547">Nucleotide-binding</keyword>
<name>G8BN67_TETPH</name>
<feature type="region of interest" description="Disordered" evidence="7">
    <location>
        <begin position="338"/>
        <end position="361"/>
    </location>
</feature>
<dbReference type="InterPro" id="IPR011009">
    <property type="entry name" value="Kinase-like_dom_sf"/>
</dbReference>
<feature type="region of interest" description="Disordered" evidence="7">
    <location>
        <begin position="422"/>
        <end position="469"/>
    </location>
</feature>
<dbReference type="Pfam" id="PF00069">
    <property type="entry name" value="Pkinase"/>
    <property type="match status" value="1"/>
</dbReference>
<dbReference type="Gene3D" id="3.30.200.20">
    <property type="entry name" value="Phosphorylase Kinase, domain 1"/>
    <property type="match status" value="1"/>
</dbReference>
<feature type="compositionally biased region" description="Polar residues" evidence="7">
    <location>
        <begin position="428"/>
        <end position="449"/>
    </location>
</feature>
<evidence type="ECO:0000256" key="5">
    <source>
        <dbReference type="ARBA" id="ARBA00037982"/>
    </source>
</evidence>
<feature type="compositionally biased region" description="Basic and acidic residues" evidence="7">
    <location>
        <begin position="350"/>
        <end position="361"/>
    </location>
</feature>
<dbReference type="PROSITE" id="PS50011">
    <property type="entry name" value="PROTEIN_KINASE_DOM"/>
    <property type="match status" value="1"/>
</dbReference>
<dbReference type="InterPro" id="IPR008271">
    <property type="entry name" value="Ser/Thr_kinase_AS"/>
</dbReference>
<dbReference type="HOGENOM" id="CLU_007696_0_0_1"/>
<protein>
    <recommendedName>
        <fullName evidence="8">Protein kinase domain-containing protein</fullName>
    </recommendedName>
</protein>
<dbReference type="eggNOG" id="KOG0601">
    <property type="taxonomic scope" value="Eukaryota"/>
</dbReference>
<dbReference type="GO" id="GO:0005737">
    <property type="term" value="C:cytoplasm"/>
    <property type="evidence" value="ECO:0007669"/>
    <property type="project" value="TreeGrafter"/>
</dbReference>
<dbReference type="Gene3D" id="1.10.510.10">
    <property type="entry name" value="Transferase(Phosphotransferase) domain 1"/>
    <property type="match status" value="1"/>
</dbReference>
<dbReference type="GO" id="GO:0005634">
    <property type="term" value="C:nucleus"/>
    <property type="evidence" value="ECO:0007669"/>
    <property type="project" value="EnsemblFungi"/>
</dbReference>
<dbReference type="GO" id="GO:0000320">
    <property type="term" value="P:re-entry into mitotic cell cycle"/>
    <property type="evidence" value="ECO:0007669"/>
    <property type="project" value="EnsemblFungi"/>
</dbReference>
<evidence type="ECO:0000256" key="4">
    <source>
        <dbReference type="ARBA" id="ARBA00022840"/>
    </source>
</evidence>
<dbReference type="EMBL" id="HE612856">
    <property type="protein sequence ID" value="CCE61345.1"/>
    <property type="molecule type" value="Genomic_DNA"/>
</dbReference>
<dbReference type="PROSITE" id="PS00107">
    <property type="entry name" value="PROTEIN_KINASE_ATP"/>
    <property type="match status" value="1"/>
</dbReference>
<feature type="binding site" evidence="6">
    <location>
        <position position="562"/>
    </location>
    <ligand>
        <name>ATP</name>
        <dbReference type="ChEBI" id="CHEBI:30616"/>
    </ligand>
</feature>
<dbReference type="GO" id="GO:0090154">
    <property type="term" value="P:positive regulation of sphingolipid biosynthetic process"/>
    <property type="evidence" value="ECO:0007669"/>
    <property type="project" value="EnsemblFungi"/>
</dbReference>
<dbReference type="GeneID" id="11532427"/>
<dbReference type="PANTHER" id="PTHR11042">
    <property type="entry name" value="EUKARYOTIC TRANSLATION INITIATION FACTOR 2-ALPHA KINASE EIF2-ALPHA KINASE -RELATED"/>
    <property type="match status" value="1"/>
</dbReference>
<reference evidence="9 10" key="1">
    <citation type="journal article" date="2011" name="Proc. Natl. Acad. Sci. U.S.A.">
        <title>Evolutionary erosion of yeast sex chromosomes by mating-type switching accidents.</title>
        <authorList>
            <person name="Gordon J.L."/>
            <person name="Armisen D."/>
            <person name="Proux-Wera E."/>
            <person name="Oheigeartaigh S.S."/>
            <person name="Byrne K.P."/>
            <person name="Wolfe K.H."/>
        </authorList>
    </citation>
    <scope>NUCLEOTIDE SEQUENCE [LARGE SCALE GENOMIC DNA]</scope>
    <source>
        <strain evidence="10">ATCC 24235 / CBS 4417 / NBRC 1672 / NRRL Y-8282 / UCD 70-5</strain>
    </source>
</reference>
<evidence type="ECO:0000256" key="3">
    <source>
        <dbReference type="ARBA" id="ARBA00022777"/>
    </source>
</evidence>
<dbReference type="GO" id="GO:0004713">
    <property type="term" value="F:protein tyrosine kinase activity"/>
    <property type="evidence" value="ECO:0007669"/>
    <property type="project" value="EnsemblFungi"/>
</dbReference>